<dbReference type="InterPro" id="IPR000683">
    <property type="entry name" value="Gfo/Idh/MocA-like_OxRdtase_N"/>
</dbReference>
<dbReference type="Pfam" id="PF01408">
    <property type="entry name" value="GFO_IDH_MocA"/>
    <property type="match status" value="1"/>
</dbReference>
<keyword evidence="7" id="KW-1185">Reference proteome</keyword>
<evidence type="ECO:0000259" key="4">
    <source>
        <dbReference type="Pfam" id="PF01408"/>
    </source>
</evidence>
<dbReference type="InterPro" id="IPR055170">
    <property type="entry name" value="GFO_IDH_MocA-like_dom"/>
</dbReference>
<sequence length="383" mass="41763">MRWGIIGTGYAAQQFINGLRELDDVNIRAVASQSPHRASQFAAQYSIDAFESSYSDLIARQDIDIVYIGAIASLHHALCMECIESGMPVVCEKPFAMNADEAAEIAQASETYGVFCMEAMWSRFIPLHLRLRDLVASGEIGEVMSVSADFGLRQTPRSNPRLFRSDSGGAILDLGVYPTSLAVQYLGEPDHVHWDCVNGRYGPDALDSVNERAVGAFRYKSGALATVAADIVCELPTQATIVGTDGVIQIDTPMYRPDTARLTRSAIPAGAFESTRSGNLGLFNAKQKARRILSAVKRRCWPPYRTIHVGYRGNGYQYQASEAMKCLQDGLVESSIMPLDQSVAVLRTIDQASREGASGQADPQDFQTKTTERASAPPLKVVI</sequence>
<dbReference type="AlphaFoldDB" id="A0A517NNV5"/>
<accession>A0A517NNV5</accession>
<name>A0A517NNV5_9BACT</name>
<dbReference type="EMBL" id="CP036526">
    <property type="protein sequence ID" value="QDT08800.1"/>
    <property type="molecule type" value="Genomic_DNA"/>
</dbReference>
<feature type="region of interest" description="Disordered" evidence="3">
    <location>
        <begin position="353"/>
        <end position="383"/>
    </location>
</feature>
<dbReference type="EC" id="1.1.1.292" evidence="6"/>
<dbReference type="GO" id="GO:0000166">
    <property type="term" value="F:nucleotide binding"/>
    <property type="evidence" value="ECO:0007669"/>
    <property type="project" value="InterPro"/>
</dbReference>
<evidence type="ECO:0000256" key="3">
    <source>
        <dbReference type="SAM" id="MobiDB-lite"/>
    </source>
</evidence>
<dbReference type="Proteomes" id="UP000319817">
    <property type="component" value="Chromosome"/>
</dbReference>
<dbReference type="SUPFAM" id="SSF55347">
    <property type="entry name" value="Glyceraldehyde-3-phosphate dehydrogenase-like, C-terminal domain"/>
    <property type="match status" value="1"/>
</dbReference>
<evidence type="ECO:0000313" key="6">
    <source>
        <dbReference type="EMBL" id="QDT08800.1"/>
    </source>
</evidence>
<gene>
    <name evidence="6" type="primary">afr_1</name>
    <name evidence="6" type="ORF">K239x_07420</name>
</gene>
<evidence type="ECO:0000256" key="2">
    <source>
        <dbReference type="ARBA" id="ARBA00023002"/>
    </source>
</evidence>
<organism evidence="6 7">
    <name type="scientific">Stieleria marina</name>
    <dbReference type="NCBI Taxonomy" id="1930275"/>
    <lineage>
        <taxon>Bacteria</taxon>
        <taxon>Pseudomonadati</taxon>
        <taxon>Planctomycetota</taxon>
        <taxon>Planctomycetia</taxon>
        <taxon>Pirellulales</taxon>
        <taxon>Pirellulaceae</taxon>
        <taxon>Stieleria</taxon>
    </lineage>
</organism>
<dbReference type="GO" id="GO:0033712">
    <property type="term" value="F:1,5-anhydro-D-fructose reductase (1,5-anhydro-D-mannitol-forming) activity"/>
    <property type="evidence" value="ECO:0007669"/>
    <property type="project" value="UniProtKB-EC"/>
</dbReference>
<dbReference type="RefSeq" id="WP_145416281.1">
    <property type="nucleotide sequence ID" value="NZ_CP036526.1"/>
</dbReference>
<keyword evidence="2 6" id="KW-0560">Oxidoreductase</keyword>
<evidence type="ECO:0000256" key="1">
    <source>
        <dbReference type="ARBA" id="ARBA00010928"/>
    </source>
</evidence>
<dbReference type="InterPro" id="IPR050984">
    <property type="entry name" value="Gfo/Idh/MocA_domain"/>
</dbReference>
<dbReference type="Gene3D" id="3.30.360.10">
    <property type="entry name" value="Dihydrodipicolinate Reductase, domain 2"/>
    <property type="match status" value="1"/>
</dbReference>
<feature type="domain" description="Gfo/Idh/MocA-like oxidoreductase N-terminal" evidence="4">
    <location>
        <begin position="1"/>
        <end position="117"/>
    </location>
</feature>
<evidence type="ECO:0000259" key="5">
    <source>
        <dbReference type="Pfam" id="PF22725"/>
    </source>
</evidence>
<dbReference type="PANTHER" id="PTHR22604:SF105">
    <property type="entry name" value="TRANS-1,2-DIHYDROBENZENE-1,2-DIOL DEHYDROGENASE"/>
    <property type="match status" value="1"/>
</dbReference>
<dbReference type="OrthoDB" id="9783105at2"/>
<dbReference type="Pfam" id="PF22725">
    <property type="entry name" value="GFO_IDH_MocA_C3"/>
    <property type="match status" value="1"/>
</dbReference>
<feature type="domain" description="GFO/IDH/MocA-like oxidoreductase" evidence="5">
    <location>
        <begin position="129"/>
        <end position="248"/>
    </location>
</feature>
<dbReference type="InterPro" id="IPR036291">
    <property type="entry name" value="NAD(P)-bd_dom_sf"/>
</dbReference>
<dbReference type="Gene3D" id="3.40.50.720">
    <property type="entry name" value="NAD(P)-binding Rossmann-like Domain"/>
    <property type="match status" value="1"/>
</dbReference>
<protein>
    <submittedName>
        <fullName evidence="6">1,5-anhydro-D-fructose reductase</fullName>
        <ecNumber evidence="6">1.1.1.292</ecNumber>
    </submittedName>
</protein>
<comment type="similarity">
    <text evidence="1">Belongs to the Gfo/Idh/MocA family.</text>
</comment>
<evidence type="ECO:0000313" key="7">
    <source>
        <dbReference type="Proteomes" id="UP000319817"/>
    </source>
</evidence>
<dbReference type="PANTHER" id="PTHR22604">
    <property type="entry name" value="OXIDOREDUCTASES"/>
    <property type="match status" value="1"/>
</dbReference>
<reference evidence="6 7" key="1">
    <citation type="submission" date="2019-02" db="EMBL/GenBank/DDBJ databases">
        <title>Deep-cultivation of Planctomycetes and their phenomic and genomic characterization uncovers novel biology.</title>
        <authorList>
            <person name="Wiegand S."/>
            <person name="Jogler M."/>
            <person name="Boedeker C."/>
            <person name="Pinto D."/>
            <person name="Vollmers J."/>
            <person name="Rivas-Marin E."/>
            <person name="Kohn T."/>
            <person name="Peeters S.H."/>
            <person name="Heuer A."/>
            <person name="Rast P."/>
            <person name="Oberbeckmann S."/>
            <person name="Bunk B."/>
            <person name="Jeske O."/>
            <person name="Meyerdierks A."/>
            <person name="Storesund J.E."/>
            <person name="Kallscheuer N."/>
            <person name="Luecker S."/>
            <person name="Lage O.M."/>
            <person name="Pohl T."/>
            <person name="Merkel B.J."/>
            <person name="Hornburger P."/>
            <person name="Mueller R.-W."/>
            <person name="Bruemmer F."/>
            <person name="Labrenz M."/>
            <person name="Spormann A.M."/>
            <person name="Op den Camp H."/>
            <person name="Overmann J."/>
            <person name="Amann R."/>
            <person name="Jetten M.S.M."/>
            <person name="Mascher T."/>
            <person name="Medema M.H."/>
            <person name="Devos D.P."/>
            <person name="Kaster A.-K."/>
            <person name="Ovreas L."/>
            <person name="Rohde M."/>
            <person name="Galperin M.Y."/>
            <person name="Jogler C."/>
        </authorList>
    </citation>
    <scope>NUCLEOTIDE SEQUENCE [LARGE SCALE GENOMIC DNA]</scope>
    <source>
        <strain evidence="6 7">K23_9</strain>
    </source>
</reference>
<dbReference type="SUPFAM" id="SSF51735">
    <property type="entry name" value="NAD(P)-binding Rossmann-fold domains"/>
    <property type="match status" value="1"/>
</dbReference>
<proteinExistence type="inferred from homology"/>